<dbReference type="OrthoDB" id="4070395at2759"/>
<sequence>MGTVVNSRTRTRDRPFRSFTRHNGLNWDNDIFHVEGSYSHRPQRGGGYGTLPMLGGSIEELRVTRLEPIKESPGDHSTPELQLQDTKSPEIACLTAFKGNLRKRWTEKMREITKKLDFLQSKMFDLLWVSILYLNYLYPQLSRFVEYVSLVLQAYSITAY</sequence>
<evidence type="ECO:0000313" key="1">
    <source>
        <dbReference type="EMBL" id="QLQ78054.1"/>
    </source>
</evidence>
<name>A0A7H9HJI2_9SACH</name>
<organism evidence="1 2">
    <name type="scientific">Torulaspora globosa</name>
    <dbReference type="NCBI Taxonomy" id="48254"/>
    <lineage>
        <taxon>Eukaryota</taxon>
        <taxon>Fungi</taxon>
        <taxon>Dikarya</taxon>
        <taxon>Ascomycota</taxon>
        <taxon>Saccharomycotina</taxon>
        <taxon>Saccharomycetes</taxon>
        <taxon>Saccharomycetales</taxon>
        <taxon>Saccharomycetaceae</taxon>
        <taxon>Torulaspora</taxon>
    </lineage>
</organism>
<reference evidence="1 2" key="1">
    <citation type="submission" date="2020-06" db="EMBL/GenBank/DDBJ databases">
        <title>The yeast mating-type switching endonuclease HO is a domesticated member of an unorthodox homing genetic element family.</title>
        <authorList>
            <person name="Coughlan A.Y."/>
            <person name="Lombardi L."/>
            <person name="Braun-Galleani S."/>
            <person name="Martos A.R."/>
            <person name="Galeote V."/>
            <person name="Bigey F."/>
            <person name="Dequin S."/>
            <person name="Byrne K.P."/>
            <person name="Wolfe K.H."/>
        </authorList>
    </citation>
    <scope>NUCLEOTIDE SEQUENCE [LARGE SCALE GENOMIC DNA]</scope>
    <source>
        <strain evidence="1 2">CBS2947</strain>
    </source>
</reference>
<dbReference type="AlphaFoldDB" id="A0A7H9HJI2"/>
<protein>
    <submittedName>
        <fullName evidence="1">Uncharacterized protein</fullName>
    </submittedName>
</protein>
<gene>
    <name evidence="1" type="ORF">HG537_0A03010</name>
</gene>
<keyword evidence="2" id="KW-1185">Reference proteome</keyword>
<proteinExistence type="predicted"/>
<accession>A0A7H9HJI2</accession>
<evidence type="ECO:0000313" key="2">
    <source>
        <dbReference type="Proteomes" id="UP000510647"/>
    </source>
</evidence>
<dbReference type="EMBL" id="CP059267">
    <property type="protein sequence ID" value="QLQ78054.1"/>
    <property type="molecule type" value="Genomic_DNA"/>
</dbReference>
<dbReference type="Proteomes" id="UP000510647">
    <property type="component" value="Chromosome 1"/>
</dbReference>